<dbReference type="RefSeq" id="WP_029098731.1">
    <property type="nucleotide sequence ID" value="NZ_JAPYYP010000027.1"/>
</dbReference>
<evidence type="ECO:0000256" key="6">
    <source>
        <dbReference type="ARBA" id="ARBA00022842"/>
    </source>
</evidence>
<evidence type="ECO:0000256" key="9">
    <source>
        <dbReference type="ARBA" id="ARBA00038901"/>
    </source>
</evidence>
<dbReference type="EMBL" id="JAPYYP010000027">
    <property type="protein sequence ID" value="MDA5110220.1"/>
    <property type="molecule type" value="Genomic_DNA"/>
</dbReference>
<evidence type="ECO:0000259" key="12">
    <source>
        <dbReference type="Pfam" id="PF01931"/>
    </source>
</evidence>
<keyword evidence="6" id="KW-0460">Magnesium</keyword>
<evidence type="ECO:0000256" key="8">
    <source>
        <dbReference type="ARBA" id="ARBA00023211"/>
    </source>
</evidence>
<gene>
    <name evidence="13" type="ORF">O3V59_17770</name>
</gene>
<accession>A0A9X3TTR8</accession>
<evidence type="ECO:0000256" key="4">
    <source>
        <dbReference type="ARBA" id="ARBA00022741"/>
    </source>
</evidence>
<dbReference type="GO" id="GO:0009117">
    <property type="term" value="P:nucleotide metabolic process"/>
    <property type="evidence" value="ECO:0007669"/>
    <property type="project" value="UniProtKB-KW"/>
</dbReference>
<comment type="caution">
    <text evidence="13">The sequence shown here is derived from an EMBL/GenBank/DDBJ whole genome shotgun (WGS) entry which is preliminary data.</text>
</comment>
<name>A0A9X3TTR8_9BACL</name>
<keyword evidence="14" id="KW-1185">Reference proteome</keyword>
<evidence type="ECO:0000256" key="10">
    <source>
        <dbReference type="ARBA" id="ARBA00048174"/>
    </source>
</evidence>
<dbReference type="InterPro" id="IPR029001">
    <property type="entry name" value="ITPase-like_fam"/>
</dbReference>
<dbReference type="EC" id="3.6.1.73" evidence="9"/>
<feature type="domain" description="Non-canonical purine NTP phosphatase/PRRC1" evidence="12">
    <location>
        <begin position="11"/>
        <end position="171"/>
    </location>
</feature>
<dbReference type="GO" id="GO:0006772">
    <property type="term" value="P:thiamine metabolic process"/>
    <property type="evidence" value="ECO:0007669"/>
    <property type="project" value="TreeGrafter"/>
</dbReference>
<evidence type="ECO:0000256" key="5">
    <source>
        <dbReference type="ARBA" id="ARBA00022801"/>
    </source>
</evidence>
<dbReference type="InterPro" id="IPR026533">
    <property type="entry name" value="NTPase/PRRC1"/>
</dbReference>
<evidence type="ECO:0000256" key="2">
    <source>
        <dbReference type="ARBA" id="ARBA00001946"/>
    </source>
</evidence>
<dbReference type="GO" id="GO:0103023">
    <property type="term" value="F:ITPase activity"/>
    <property type="evidence" value="ECO:0007669"/>
    <property type="project" value="UniProtKB-EC"/>
</dbReference>
<dbReference type="PANTHER" id="PTHR34699:SF2">
    <property type="entry name" value="NON-CANONICAL PURINE NTP PHOSPHATASE_PRRC1 DOMAIN-CONTAINING PROTEIN"/>
    <property type="match status" value="1"/>
</dbReference>
<evidence type="ECO:0000256" key="7">
    <source>
        <dbReference type="ARBA" id="ARBA00023080"/>
    </source>
</evidence>
<reference evidence="13" key="1">
    <citation type="submission" date="2022-12" db="EMBL/GenBank/DDBJ databases">
        <title>Draft genome sequence of the thermophilic strain Brevibacillus thermoruber HT42, isolated from Los Humeros, Puebla, Mexico, with biotechnological potential.</title>
        <authorList>
            <person name="Lara Sanchez J."/>
            <person name="Solis Palacios R."/>
            <person name="Bustos Baena A.S."/>
            <person name="Ruz Baez A.E."/>
            <person name="Espinosa Luna G."/>
            <person name="Oliart Ros R.M."/>
        </authorList>
    </citation>
    <scope>NUCLEOTIDE SEQUENCE</scope>
    <source>
        <strain evidence="13">HT42</strain>
    </source>
</reference>
<dbReference type="Pfam" id="PF01931">
    <property type="entry name" value="NTPase_I-T"/>
    <property type="match status" value="1"/>
</dbReference>
<evidence type="ECO:0000313" key="14">
    <source>
        <dbReference type="Proteomes" id="UP001151071"/>
    </source>
</evidence>
<dbReference type="GO" id="GO:0000166">
    <property type="term" value="F:nucleotide binding"/>
    <property type="evidence" value="ECO:0007669"/>
    <property type="project" value="UniProtKB-KW"/>
</dbReference>
<organism evidence="13 14">
    <name type="scientific">Brevibacillus thermoruber</name>
    <dbReference type="NCBI Taxonomy" id="33942"/>
    <lineage>
        <taxon>Bacteria</taxon>
        <taxon>Bacillati</taxon>
        <taxon>Bacillota</taxon>
        <taxon>Bacilli</taxon>
        <taxon>Bacillales</taxon>
        <taxon>Paenibacillaceae</taxon>
        <taxon>Brevibacillus</taxon>
    </lineage>
</organism>
<comment type="catalytic activity">
    <reaction evidence="10">
        <text>ITP + H2O = IDP + phosphate + H(+)</text>
        <dbReference type="Rhea" id="RHEA:28330"/>
        <dbReference type="ChEBI" id="CHEBI:15377"/>
        <dbReference type="ChEBI" id="CHEBI:15378"/>
        <dbReference type="ChEBI" id="CHEBI:43474"/>
        <dbReference type="ChEBI" id="CHEBI:58280"/>
        <dbReference type="ChEBI" id="CHEBI:61402"/>
        <dbReference type="EC" id="3.6.1.73"/>
    </reaction>
</comment>
<evidence type="ECO:0000313" key="13">
    <source>
        <dbReference type="EMBL" id="MDA5110220.1"/>
    </source>
</evidence>
<keyword evidence="8" id="KW-0464">Manganese</keyword>
<dbReference type="InterPro" id="IPR050299">
    <property type="entry name" value="YjjX_NTPase"/>
</dbReference>
<keyword evidence="5" id="KW-0378">Hydrolase</keyword>
<sequence length="176" mass="18910">MDMSALRFALGTTNQAKKTAVVLATGTEPVCLAVPSGVSAQPLSEEETIAGAINRAKAVLDRVPNADIGLGLEGGLTFDDRYTNHWYLLSVCAAWNGRQLCLGKGLFFPIPNKAVERIQREGIELRTIIDEWSGTTGSNQRGGAYGLLTGGRIRRAEVFRDAVIAAVTPFVSALYR</sequence>
<protein>
    <recommendedName>
        <fullName evidence="9">inosine/xanthosine triphosphatase</fullName>
        <ecNumber evidence="9">3.6.1.73</ecNumber>
    </recommendedName>
</protein>
<dbReference type="SUPFAM" id="SSF52972">
    <property type="entry name" value="ITPase-like"/>
    <property type="match status" value="1"/>
</dbReference>
<dbReference type="GO" id="GO:0046872">
    <property type="term" value="F:metal ion binding"/>
    <property type="evidence" value="ECO:0007669"/>
    <property type="project" value="UniProtKB-KW"/>
</dbReference>
<keyword evidence="4" id="KW-0547">Nucleotide-binding</keyword>
<proteinExistence type="predicted"/>
<dbReference type="Gene3D" id="3.90.950.10">
    <property type="match status" value="1"/>
</dbReference>
<keyword evidence="7" id="KW-0546">Nucleotide metabolism</keyword>
<comment type="catalytic activity">
    <reaction evidence="11">
        <text>XTP + H2O = XDP + phosphate + H(+)</text>
        <dbReference type="Rhea" id="RHEA:28406"/>
        <dbReference type="ChEBI" id="CHEBI:15377"/>
        <dbReference type="ChEBI" id="CHEBI:15378"/>
        <dbReference type="ChEBI" id="CHEBI:43474"/>
        <dbReference type="ChEBI" id="CHEBI:59884"/>
        <dbReference type="ChEBI" id="CHEBI:61314"/>
        <dbReference type="EC" id="3.6.1.73"/>
    </reaction>
</comment>
<dbReference type="Proteomes" id="UP001151071">
    <property type="component" value="Unassembled WGS sequence"/>
</dbReference>
<evidence type="ECO:0000256" key="3">
    <source>
        <dbReference type="ARBA" id="ARBA00022723"/>
    </source>
</evidence>
<comment type="cofactor">
    <cofactor evidence="2">
        <name>Mg(2+)</name>
        <dbReference type="ChEBI" id="CHEBI:18420"/>
    </cofactor>
</comment>
<evidence type="ECO:0000256" key="1">
    <source>
        <dbReference type="ARBA" id="ARBA00001936"/>
    </source>
</evidence>
<comment type="cofactor">
    <cofactor evidence="1">
        <name>Mn(2+)</name>
        <dbReference type="ChEBI" id="CHEBI:29035"/>
    </cofactor>
</comment>
<keyword evidence="3" id="KW-0479">Metal-binding</keyword>
<evidence type="ECO:0000256" key="11">
    <source>
        <dbReference type="ARBA" id="ARBA00048781"/>
    </source>
</evidence>
<dbReference type="PANTHER" id="PTHR34699">
    <property type="match status" value="1"/>
</dbReference>
<dbReference type="AlphaFoldDB" id="A0A9X3TTR8"/>